<comment type="catalytic activity">
    <reaction evidence="9">
        <text>kanamycin A + ATP = kanamycin 3'-phosphate + ADP + H(+)</text>
        <dbReference type="Rhea" id="RHEA:24256"/>
        <dbReference type="ChEBI" id="CHEBI:15378"/>
        <dbReference type="ChEBI" id="CHEBI:30616"/>
        <dbReference type="ChEBI" id="CHEBI:57909"/>
        <dbReference type="ChEBI" id="CHEBI:58214"/>
        <dbReference type="ChEBI" id="CHEBI:456216"/>
        <dbReference type="EC" id="2.7.1.95"/>
    </reaction>
</comment>
<feature type="active site" description="Proton acceptor" evidence="10">
    <location>
        <position position="155"/>
    </location>
</feature>
<evidence type="ECO:0000313" key="13">
    <source>
        <dbReference type="EMBL" id="GFE81121.1"/>
    </source>
</evidence>
<evidence type="ECO:0000259" key="12">
    <source>
        <dbReference type="Pfam" id="PF01636"/>
    </source>
</evidence>
<keyword evidence="7" id="KW-0067">ATP-binding</keyword>
<evidence type="ECO:0000256" key="7">
    <source>
        <dbReference type="ARBA" id="ARBA00022840"/>
    </source>
</evidence>
<feature type="binding site" evidence="11">
    <location>
        <position position="174"/>
    </location>
    <ligand>
        <name>Mg(2+)</name>
        <dbReference type="ChEBI" id="CHEBI:18420"/>
    </ligand>
</feature>
<dbReference type="RefSeq" id="WP_202626771.1">
    <property type="nucleotide sequence ID" value="NZ_BLJN01000003.1"/>
</dbReference>
<protein>
    <recommendedName>
        <fullName evidence="3">Aminoglycoside 3'-phosphotransferase</fullName>
        <ecNumber evidence="2">2.7.1.95</ecNumber>
    </recommendedName>
</protein>
<evidence type="ECO:0000256" key="4">
    <source>
        <dbReference type="ARBA" id="ARBA00022679"/>
    </source>
</evidence>
<name>A0A829YE86_9GAMM</name>
<keyword evidence="11" id="KW-0460">Magnesium</keyword>
<keyword evidence="14" id="KW-1185">Reference proteome</keyword>
<evidence type="ECO:0000313" key="14">
    <source>
        <dbReference type="Proteomes" id="UP000445000"/>
    </source>
</evidence>
<dbReference type="SUPFAM" id="SSF56112">
    <property type="entry name" value="Protein kinase-like (PK-like)"/>
    <property type="match status" value="1"/>
</dbReference>
<dbReference type="InterPro" id="IPR011009">
    <property type="entry name" value="Kinase-like_dom_sf"/>
</dbReference>
<comment type="similarity">
    <text evidence="1">Belongs to the aminoglycoside phosphotransferase family.</text>
</comment>
<dbReference type="InterPro" id="IPR024165">
    <property type="entry name" value="Kan/Strep_kinase"/>
</dbReference>
<evidence type="ECO:0000256" key="10">
    <source>
        <dbReference type="PIRSR" id="PIRSR000706-1"/>
    </source>
</evidence>
<dbReference type="Proteomes" id="UP000445000">
    <property type="component" value="Unassembled WGS sequence"/>
</dbReference>
<evidence type="ECO:0000256" key="8">
    <source>
        <dbReference type="ARBA" id="ARBA00023251"/>
    </source>
</evidence>
<proteinExistence type="inferred from homology"/>
<keyword evidence="6" id="KW-0418">Kinase</keyword>
<evidence type="ECO:0000256" key="3">
    <source>
        <dbReference type="ARBA" id="ARBA00017903"/>
    </source>
</evidence>
<evidence type="ECO:0000256" key="1">
    <source>
        <dbReference type="ARBA" id="ARBA00006219"/>
    </source>
</evidence>
<dbReference type="CDD" id="cd05150">
    <property type="entry name" value="APH"/>
    <property type="match status" value="1"/>
</dbReference>
<dbReference type="InterPro" id="IPR002575">
    <property type="entry name" value="Aminoglycoside_PTrfase"/>
</dbReference>
<reference evidence="14" key="1">
    <citation type="submission" date="2020-01" db="EMBL/GenBank/DDBJ databases">
        <title>'Steroidobacter agaridevorans' sp. nov., agar-degrading bacteria isolated from rhizosphere soils.</title>
        <authorList>
            <person name="Ikenaga M."/>
            <person name="Kataoka M."/>
            <person name="Murouchi A."/>
            <person name="Katsuragi S."/>
            <person name="Sakai M."/>
        </authorList>
    </citation>
    <scope>NUCLEOTIDE SEQUENCE [LARGE SCALE GENOMIC DNA]</scope>
    <source>
        <strain evidence="14">YU21-B</strain>
    </source>
</reference>
<dbReference type="PIRSF" id="PIRSF000706">
    <property type="entry name" value="Kanamycin_kin"/>
    <property type="match status" value="1"/>
</dbReference>
<sequence>MTEPLPAKVLQLGADERPQLVWTNERGGTTYQAGTRFIKWSPHTTRLDLAGERRRLEWAAPYHNVPRVLEWGSNDEAQWLVTAALAGTGAVMEPWISQPLVAARAIGRGLRMLHEALPVAECPFEWSPENRTGRRVPWAELGVPPIDRLVVCHGDPCSPNTIIGADGSPIGHVDLGSLGIADRWADLAVASINLDYNYGPGWEQEFFRAYDIEPDPRRIAYYRFLWDNEDRIGVSPEAARDLRASYSSS</sequence>
<dbReference type="Gene3D" id="3.30.200.20">
    <property type="entry name" value="Phosphorylase Kinase, domain 1"/>
    <property type="match status" value="1"/>
</dbReference>
<feature type="binding site" evidence="11">
    <location>
        <position position="160"/>
    </location>
    <ligand>
        <name>Mg(2+)</name>
        <dbReference type="ChEBI" id="CHEBI:18420"/>
    </ligand>
</feature>
<evidence type="ECO:0000256" key="6">
    <source>
        <dbReference type="ARBA" id="ARBA00022777"/>
    </source>
</evidence>
<organism evidence="13 14">
    <name type="scientific">Steroidobacter agaridevorans</name>
    <dbReference type="NCBI Taxonomy" id="2695856"/>
    <lineage>
        <taxon>Bacteria</taxon>
        <taxon>Pseudomonadati</taxon>
        <taxon>Pseudomonadota</taxon>
        <taxon>Gammaproteobacteria</taxon>
        <taxon>Steroidobacterales</taxon>
        <taxon>Steroidobacteraceae</taxon>
        <taxon>Steroidobacter</taxon>
    </lineage>
</organism>
<keyword evidence="8" id="KW-0046">Antibiotic resistance</keyword>
<dbReference type="EMBL" id="BLJN01000003">
    <property type="protein sequence ID" value="GFE81121.1"/>
    <property type="molecule type" value="Genomic_DNA"/>
</dbReference>
<feature type="domain" description="Aminoglycoside phosphotransferase" evidence="12">
    <location>
        <begin position="146"/>
        <end position="220"/>
    </location>
</feature>
<evidence type="ECO:0000256" key="2">
    <source>
        <dbReference type="ARBA" id="ARBA00012193"/>
    </source>
</evidence>
<comment type="caution">
    <text evidence="13">The sequence shown here is derived from an EMBL/GenBank/DDBJ whole genome shotgun (WGS) entry which is preliminary data.</text>
</comment>
<dbReference type="GO" id="GO:0005524">
    <property type="term" value="F:ATP binding"/>
    <property type="evidence" value="ECO:0007669"/>
    <property type="project" value="UniProtKB-KW"/>
</dbReference>
<dbReference type="Pfam" id="PF01636">
    <property type="entry name" value="APH"/>
    <property type="match status" value="1"/>
</dbReference>
<keyword evidence="4 13" id="KW-0808">Transferase</keyword>
<dbReference type="EC" id="2.7.1.95" evidence="2"/>
<evidence type="ECO:0000256" key="11">
    <source>
        <dbReference type="PIRSR" id="PIRSR000706-2"/>
    </source>
</evidence>
<evidence type="ECO:0000256" key="9">
    <source>
        <dbReference type="ARBA" id="ARBA00048925"/>
    </source>
</evidence>
<dbReference type="AlphaFoldDB" id="A0A829YE86"/>
<keyword evidence="11" id="KW-0479">Metal-binding</keyword>
<evidence type="ECO:0000256" key="5">
    <source>
        <dbReference type="ARBA" id="ARBA00022741"/>
    </source>
</evidence>
<dbReference type="GO" id="GO:0008910">
    <property type="term" value="F:kanamycin kinase activity"/>
    <property type="evidence" value="ECO:0007669"/>
    <property type="project" value="UniProtKB-EC"/>
</dbReference>
<gene>
    <name evidence="13" type="ORF">GCM10011487_31210</name>
</gene>
<accession>A0A829YE86</accession>
<dbReference type="Gene3D" id="3.90.1200.10">
    <property type="match status" value="1"/>
</dbReference>
<keyword evidence="5" id="KW-0547">Nucleotide-binding</keyword>
<dbReference type="GO" id="GO:0046872">
    <property type="term" value="F:metal ion binding"/>
    <property type="evidence" value="ECO:0007669"/>
    <property type="project" value="UniProtKB-KW"/>
</dbReference>
<dbReference type="GO" id="GO:0046677">
    <property type="term" value="P:response to antibiotic"/>
    <property type="evidence" value="ECO:0007669"/>
    <property type="project" value="UniProtKB-KW"/>
</dbReference>